<dbReference type="EMBL" id="CABFOC020000035">
    <property type="protein sequence ID" value="CAH0050538.1"/>
    <property type="molecule type" value="Genomic_DNA"/>
</dbReference>
<proteinExistence type="predicted"/>
<keyword evidence="2" id="KW-1185">Reference proteome</keyword>
<name>A0A9N9Z7L9_9HYPO</name>
<feature type="non-terminal residue" evidence="1">
    <location>
        <position position="1"/>
    </location>
</feature>
<dbReference type="OrthoDB" id="10610774at2759"/>
<feature type="non-terminal residue" evidence="1">
    <location>
        <position position="175"/>
    </location>
</feature>
<protein>
    <submittedName>
        <fullName evidence="1">Uncharacterized protein</fullName>
    </submittedName>
</protein>
<evidence type="ECO:0000313" key="2">
    <source>
        <dbReference type="Proteomes" id="UP000775872"/>
    </source>
</evidence>
<comment type="caution">
    <text evidence="1">The sequence shown here is derived from an EMBL/GenBank/DDBJ whole genome shotgun (WGS) entry which is preliminary data.</text>
</comment>
<dbReference type="Proteomes" id="UP000775872">
    <property type="component" value="Unassembled WGS sequence"/>
</dbReference>
<accession>A0A9N9Z7L9</accession>
<evidence type="ECO:0000313" key="1">
    <source>
        <dbReference type="EMBL" id="CAH0050538.1"/>
    </source>
</evidence>
<reference evidence="1" key="1">
    <citation type="submission" date="2021-10" db="EMBL/GenBank/DDBJ databases">
        <authorList>
            <person name="Piombo E."/>
        </authorList>
    </citation>
    <scope>NUCLEOTIDE SEQUENCE</scope>
</reference>
<organism evidence="1 2">
    <name type="scientific">Clonostachys solani</name>
    <dbReference type="NCBI Taxonomy" id="160281"/>
    <lineage>
        <taxon>Eukaryota</taxon>
        <taxon>Fungi</taxon>
        <taxon>Dikarya</taxon>
        <taxon>Ascomycota</taxon>
        <taxon>Pezizomycotina</taxon>
        <taxon>Sordariomycetes</taxon>
        <taxon>Hypocreomycetidae</taxon>
        <taxon>Hypocreales</taxon>
        <taxon>Bionectriaceae</taxon>
        <taxon>Clonostachys</taxon>
    </lineage>
</organism>
<dbReference type="AlphaFoldDB" id="A0A9N9Z7L9"/>
<gene>
    <name evidence="1" type="ORF">CSOL1703_00002511</name>
</gene>
<sequence>RRHWGKYHINGSPSLPRCRLNINPHAMTSWANSGSVRISPRRVSFRQGAGIRPTPGGRKRASSAAMTVTDRHQVLGDLPTYMKQMGPPLPCGSFQLPRSTLFFQTKVNSKRCACSYKSPDLKSIQRQVRHSHDQLWAGNLDKEDGWNSLSSVNRDIQAMNWQDCIRGEATVHAHI</sequence>